<evidence type="ECO:0000313" key="6">
    <source>
        <dbReference type="EMBL" id="EAH1617067.1"/>
    </source>
</evidence>
<accession>A0A6W8BWI4</accession>
<dbReference type="EMBL" id="AABEVI010000007">
    <property type="protein sequence ID" value="EAH0218847.1"/>
    <property type="molecule type" value="Genomic_DNA"/>
</dbReference>
<evidence type="ECO:0000313" key="9">
    <source>
        <dbReference type="Proteomes" id="UP000517258"/>
    </source>
</evidence>
<evidence type="ECO:0000313" key="8">
    <source>
        <dbReference type="EMBL" id="EAH3128860.1"/>
    </source>
</evidence>
<dbReference type="Proteomes" id="UP000548826">
    <property type="component" value="Unassembled WGS sequence"/>
</dbReference>
<dbReference type="AlphaFoldDB" id="A0A6W8BWI4"/>
<reference evidence="9 10" key="1">
    <citation type="submission" date="2019-04" db="EMBL/GenBank/DDBJ databases">
        <authorList>
            <person name="Ashton P.M."/>
            <person name="Dallman T."/>
            <person name="Nair S."/>
            <person name="De Pinna E."/>
            <person name="Peters T."/>
            <person name="Grant K."/>
        </authorList>
    </citation>
    <scope>NUCLEOTIDE SEQUENCE [LARGE SCALE GENOMIC DNA]</scope>
    <source>
        <strain evidence="1 12">429821</strain>
        <strain evidence="6 10">562417</strain>
        <strain evidence="7 11">562428</strain>
        <strain evidence="3 9">563356</strain>
    </source>
</reference>
<evidence type="ECO:0000313" key="11">
    <source>
        <dbReference type="Proteomes" id="UP000529135"/>
    </source>
</evidence>
<dbReference type="RefSeq" id="WP_085297262.1">
    <property type="nucleotide sequence ID" value="NZ_CAAVEO010000005.1"/>
</dbReference>
<evidence type="ECO:0000313" key="1">
    <source>
        <dbReference type="EMBL" id="EAG9857535.1"/>
    </source>
</evidence>
<dbReference type="Proteomes" id="UP000525068">
    <property type="component" value="Unassembled WGS sequence"/>
</dbReference>
<evidence type="ECO:0000313" key="7">
    <source>
        <dbReference type="EMBL" id="EAH3127587.1"/>
    </source>
</evidence>
<comment type="caution">
    <text evidence="6">The sequence shown here is derived from an EMBL/GenBank/DDBJ whole genome shotgun (WGS) entry which is preliminary data.</text>
</comment>
<dbReference type="Proteomes" id="UP000517258">
    <property type="component" value="Unassembled WGS sequence"/>
</dbReference>
<dbReference type="Proteomes" id="UP000529135">
    <property type="component" value="Unassembled WGS sequence"/>
</dbReference>
<dbReference type="EMBL" id="AABGFX010000054">
    <property type="protein sequence ID" value="EAH3128860.1"/>
    <property type="molecule type" value="Genomic_DNA"/>
</dbReference>
<dbReference type="EMBL" id="AABEQV010000007">
    <property type="protein sequence ID" value="EAG9857535.1"/>
    <property type="molecule type" value="Genomic_DNA"/>
</dbReference>
<dbReference type="EMBL" id="AABEQV010000042">
    <property type="protein sequence ID" value="EAG9858690.1"/>
    <property type="molecule type" value="Genomic_DNA"/>
</dbReference>
<evidence type="ECO:0000313" key="3">
    <source>
        <dbReference type="EMBL" id="EAH0218847.1"/>
    </source>
</evidence>
<gene>
    <name evidence="5" type="ORF">D4271_09805</name>
    <name evidence="6" type="ORF">D4271_16840</name>
    <name evidence="1" type="ORF">D4C60_11070</name>
    <name evidence="2" type="ORF">D4C60_17000</name>
    <name evidence="3" type="ORF">D4D89_11010</name>
    <name evidence="4" type="ORF">D4D89_16880</name>
    <name evidence="7" type="ORF">D5M70_09740</name>
    <name evidence="8" type="ORF">D5M70_16345</name>
</gene>
<proteinExistence type="predicted"/>
<evidence type="ECO:0000313" key="5">
    <source>
        <dbReference type="EMBL" id="EAH1615702.1"/>
    </source>
</evidence>
<evidence type="ECO:0000313" key="4">
    <source>
        <dbReference type="EMBL" id="EAH0219978.1"/>
    </source>
</evidence>
<evidence type="ECO:0000313" key="2">
    <source>
        <dbReference type="EMBL" id="EAG9858690.1"/>
    </source>
</evidence>
<dbReference type="EMBL" id="AABEVI010000051">
    <property type="protein sequence ID" value="EAH0219978.1"/>
    <property type="molecule type" value="Genomic_DNA"/>
</dbReference>
<dbReference type="EMBL" id="AABFMV010000007">
    <property type="protein sequence ID" value="EAH1615702.1"/>
    <property type="molecule type" value="Genomic_DNA"/>
</dbReference>
<protein>
    <submittedName>
        <fullName evidence="6">Uncharacterized protein</fullName>
    </submittedName>
</protein>
<evidence type="ECO:0000313" key="12">
    <source>
        <dbReference type="Proteomes" id="UP000548826"/>
    </source>
</evidence>
<dbReference type="EMBL" id="AABFMV010000039">
    <property type="protein sequence ID" value="EAH1617067.1"/>
    <property type="molecule type" value="Genomic_DNA"/>
</dbReference>
<evidence type="ECO:0000313" key="10">
    <source>
        <dbReference type="Proteomes" id="UP000525068"/>
    </source>
</evidence>
<sequence>MSKEKTCKVCGRIITDEKNKTGLCPKHQKEGINILGGVGIGAAALHIGLKKYGPKIASAAIKIIKK</sequence>
<dbReference type="EMBL" id="AABGFX010000007">
    <property type="protein sequence ID" value="EAH3127587.1"/>
    <property type="molecule type" value="Genomic_DNA"/>
</dbReference>
<organism evidence="6 10">
    <name type="scientific">Listeria monocytogenes</name>
    <dbReference type="NCBI Taxonomy" id="1639"/>
    <lineage>
        <taxon>Bacteria</taxon>
        <taxon>Bacillati</taxon>
        <taxon>Bacillota</taxon>
        <taxon>Bacilli</taxon>
        <taxon>Bacillales</taxon>
        <taxon>Listeriaceae</taxon>
        <taxon>Listeria</taxon>
    </lineage>
</organism>
<name>A0A6W8BWI4_LISMN</name>